<organism evidence="2 3">
    <name type="scientific">Leptosia nina</name>
    <dbReference type="NCBI Taxonomy" id="320188"/>
    <lineage>
        <taxon>Eukaryota</taxon>
        <taxon>Metazoa</taxon>
        <taxon>Ecdysozoa</taxon>
        <taxon>Arthropoda</taxon>
        <taxon>Hexapoda</taxon>
        <taxon>Insecta</taxon>
        <taxon>Pterygota</taxon>
        <taxon>Neoptera</taxon>
        <taxon>Endopterygota</taxon>
        <taxon>Lepidoptera</taxon>
        <taxon>Glossata</taxon>
        <taxon>Ditrysia</taxon>
        <taxon>Papilionoidea</taxon>
        <taxon>Pieridae</taxon>
        <taxon>Pierinae</taxon>
        <taxon>Leptosia</taxon>
    </lineage>
</organism>
<dbReference type="EMBL" id="CAVLEF010000011">
    <property type="protein sequence ID" value="CAK1549318.1"/>
    <property type="molecule type" value="Genomic_DNA"/>
</dbReference>
<keyword evidence="1" id="KW-0732">Signal</keyword>
<sequence>MSKLQFCITVLIIVPSVLANNDTLIKINVLEKKKDDLFKKINEVIDINVGSLKNANESEALLAVRYLKTVKENINLNDSDIRDVTITSEEINDGDSFRRKAKTKKTRDDFINDLEKILKPKHVSDQKLKQIIDNREVIKKKLDDWILERQKEREKIRKYRWQAKYLQRTGKMEKCPRFGYTGRKKKKKEDYASCKKRYKEKYDRYCKPDRKTTIKVRRTPSSGRKKYPCCRKCCKKSYMGCL</sequence>
<name>A0AAV1JL54_9NEOP</name>
<comment type="caution">
    <text evidence="2">The sequence shown here is derived from an EMBL/GenBank/DDBJ whole genome shotgun (WGS) entry which is preliminary data.</text>
</comment>
<feature type="chain" id="PRO_5043953967" evidence="1">
    <location>
        <begin position="20"/>
        <end position="242"/>
    </location>
</feature>
<keyword evidence="3" id="KW-1185">Reference proteome</keyword>
<accession>A0AAV1JL54</accession>
<dbReference type="AlphaFoldDB" id="A0AAV1JL54"/>
<reference evidence="2 3" key="1">
    <citation type="submission" date="2023-11" db="EMBL/GenBank/DDBJ databases">
        <authorList>
            <person name="Okamura Y."/>
        </authorList>
    </citation>
    <scope>NUCLEOTIDE SEQUENCE [LARGE SCALE GENOMIC DNA]</scope>
</reference>
<dbReference type="Proteomes" id="UP001497472">
    <property type="component" value="Unassembled WGS sequence"/>
</dbReference>
<protein>
    <submittedName>
        <fullName evidence="2">Uncharacterized protein</fullName>
    </submittedName>
</protein>
<evidence type="ECO:0000256" key="1">
    <source>
        <dbReference type="SAM" id="SignalP"/>
    </source>
</evidence>
<evidence type="ECO:0000313" key="3">
    <source>
        <dbReference type="Proteomes" id="UP001497472"/>
    </source>
</evidence>
<evidence type="ECO:0000313" key="2">
    <source>
        <dbReference type="EMBL" id="CAK1549318.1"/>
    </source>
</evidence>
<proteinExistence type="predicted"/>
<feature type="signal peptide" evidence="1">
    <location>
        <begin position="1"/>
        <end position="19"/>
    </location>
</feature>
<gene>
    <name evidence="2" type="ORF">LNINA_LOCUS8628</name>
</gene>